<dbReference type="AlphaFoldDB" id="A0A6N2AH43"/>
<feature type="region of interest" description="Disordered" evidence="1">
    <location>
        <begin position="1"/>
        <end position="21"/>
    </location>
</feature>
<evidence type="ECO:0000313" key="2">
    <source>
        <dbReference type="EMBL" id="TMW80988.1"/>
    </source>
</evidence>
<organism evidence="2">
    <name type="scientific">Solanum chilense</name>
    <name type="common">Tomato</name>
    <name type="synonym">Lycopersicon chilense</name>
    <dbReference type="NCBI Taxonomy" id="4083"/>
    <lineage>
        <taxon>Eukaryota</taxon>
        <taxon>Viridiplantae</taxon>
        <taxon>Streptophyta</taxon>
        <taxon>Embryophyta</taxon>
        <taxon>Tracheophyta</taxon>
        <taxon>Spermatophyta</taxon>
        <taxon>Magnoliopsida</taxon>
        <taxon>eudicotyledons</taxon>
        <taxon>Gunneridae</taxon>
        <taxon>Pentapetalae</taxon>
        <taxon>asterids</taxon>
        <taxon>lamiids</taxon>
        <taxon>Solanales</taxon>
        <taxon>Solanaceae</taxon>
        <taxon>Solanoideae</taxon>
        <taxon>Solaneae</taxon>
        <taxon>Solanum</taxon>
        <taxon>Solanum subgen. Lycopersicon</taxon>
    </lineage>
</organism>
<sequence>MDLGGNSRPPTIHTPTKASTQWKDPLNVGKYDELQRLIIIPDGMGFYPSIQPVNAMVESMCSCYREPWRYWKDVPLNIRERMFDGFKMKFAWSLEHEPKIRETFFRKCSRRLNLLWYARKQDMRPSWIHEDIWKTLNEYWDSPKFKKNTLKKEAQTSGLPRSPHPSHKEE</sequence>
<reference evidence="2" key="1">
    <citation type="submission" date="2019-05" db="EMBL/GenBank/DDBJ databases">
        <title>The de novo reference genome and transcriptome assemblies of the wild tomato species Solanum chilense.</title>
        <authorList>
            <person name="Stam R."/>
            <person name="Nosenko T."/>
            <person name="Hoerger A.C."/>
            <person name="Stephan W."/>
            <person name="Seidel M.A."/>
            <person name="Kuhn J.M.M."/>
            <person name="Haberer G."/>
            <person name="Tellier A."/>
        </authorList>
    </citation>
    <scope>NUCLEOTIDE SEQUENCE</scope>
    <source>
        <tissue evidence="2">Mature leaves</tissue>
    </source>
</reference>
<protein>
    <submittedName>
        <fullName evidence="2">Uncharacterized protein</fullName>
    </submittedName>
</protein>
<accession>A0A6N2AH43</accession>
<proteinExistence type="predicted"/>
<comment type="caution">
    <text evidence="2">The sequence shown here is derived from an EMBL/GenBank/DDBJ whole genome shotgun (WGS) entry which is preliminary data.</text>
</comment>
<feature type="region of interest" description="Disordered" evidence="1">
    <location>
        <begin position="150"/>
        <end position="170"/>
    </location>
</feature>
<gene>
    <name evidence="2" type="ORF">EJD97_012989</name>
</gene>
<dbReference type="EMBL" id="RXGB01033198">
    <property type="protein sequence ID" value="TMW80988.1"/>
    <property type="molecule type" value="Genomic_DNA"/>
</dbReference>
<evidence type="ECO:0000256" key="1">
    <source>
        <dbReference type="SAM" id="MobiDB-lite"/>
    </source>
</evidence>
<name>A0A6N2AH43_SOLCI</name>